<evidence type="ECO:0000313" key="3">
    <source>
        <dbReference type="Proteomes" id="UP000321408"/>
    </source>
</evidence>
<dbReference type="RefSeq" id="WP_147664042.1">
    <property type="nucleotide sequence ID" value="NZ_CP042905.2"/>
</dbReference>
<reference evidence="2 3" key="1">
    <citation type="journal article" date="2020" name="Nature">
        <title>Isolation of an archaeon at the prokaryote-eukaryote interface.</title>
        <authorList>
            <person name="Imachi H."/>
            <person name="Nobu M.K."/>
            <person name="Nakahara N."/>
            <person name="Morono Y."/>
            <person name="Ogawara M."/>
            <person name="Takaki Y."/>
            <person name="Takano Y."/>
            <person name="Uematsu K."/>
            <person name="Ikuta T."/>
            <person name="Ito M."/>
            <person name="Matsui Y."/>
            <person name="Miyazaki M."/>
            <person name="Murata K."/>
            <person name="Saito Y."/>
            <person name="Sakai S."/>
            <person name="Song C."/>
            <person name="Tasumi E."/>
            <person name="Yamanaka Y."/>
            <person name="Yamaguchi T."/>
            <person name="Kamagata Y."/>
            <person name="Tamaki H."/>
            <person name="Takai K."/>
        </authorList>
    </citation>
    <scope>NUCLEOTIDE SEQUENCE [LARGE SCALE GENOMIC DNA]</scope>
    <source>
        <strain evidence="2 3">MK-D1</strain>
    </source>
</reference>
<gene>
    <name evidence="2" type="ORF">DSAG12_02957</name>
</gene>
<reference evidence="2 3" key="2">
    <citation type="journal article" date="2024" name="Int. J. Syst. Evol. Microbiol.">
        <title>Promethearchaeum syntrophicum gen. nov., sp. nov., an anaerobic, obligately syntrophic archaeon, the first isolate of the lineage 'Asgard' archaea, and proposal of the new archaeal phylum Promethearchaeota phyl. nov. and kingdom Promethearchaeati regn. nov.</title>
        <authorList>
            <person name="Imachi H."/>
            <person name="Nobu M.K."/>
            <person name="Kato S."/>
            <person name="Takaki Y."/>
            <person name="Miyazaki M."/>
            <person name="Miyata M."/>
            <person name="Ogawara M."/>
            <person name="Saito Y."/>
            <person name="Sakai S."/>
            <person name="Tahara Y.O."/>
            <person name="Takano Y."/>
            <person name="Tasumi E."/>
            <person name="Uematsu K."/>
            <person name="Yoshimura T."/>
            <person name="Itoh T."/>
            <person name="Ohkuma M."/>
            <person name="Takai K."/>
        </authorList>
    </citation>
    <scope>NUCLEOTIDE SEQUENCE [LARGE SCALE GENOMIC DNA]</scope>
    <source>
        <strain evidence="2 3">MK-D1</strain>
    </source>
</reference>
<keyword evidence="1" id="KW-0812">Transmembrane</keyword>
<feature type="transmembrane region" description="Helical" evidence="1">
    <location>
        <begin position="286"/>
        <end position="304"/>
    </location>
</feature>
<accession>A0A5B9DDN9</accession>
<feature type="transmembrane region" description="Helical" evidence="1">
    <location>
        <begin position="215"/>
        <end position="234"/>
    </location>
</feature>
<feature type="transmembrane region" description="Helical" evidence="1">
    <location>
        <begin position="137"/>
        <end position="170"/>
    </location>
</feature>
<proteinExistence type="predicted"/>
<feature type="transmembrane region" description="Helical" evidence="1">
    <location>
        <begin position="182"/>
        <end position="203"/>
    </location>
</feature>
<keyword evidence="1" id="KW-1133">Transmembrane helix</keyword>
<feature type="transmembrane region" description="Helical" evidence="1">
    <location>
        <begin position="92"/>
        <end position="114"/>
    </location>
</feature>
<dbReference type="KEGG" id="psyt:DSAG12_02957"/>
<dbReference type="AlphaFoldDB" id="A0A5B9DDN9"/>
<keyword evidence="3" id="KW-1185">Reference proteome</keyword>
<dbReference type="Proteomes" id="UP000321408">
    <property type="component" value="Chromosome"/>
</dbReference>
<protein>
    <submittedName>
        <fullName evidence="2">Glycosyltransferase 87 family protein</fullName>
    </submittedName>
</protein>
<feature type="transmembrane region" description="Helical" evidence="1">
    <location>
        <begin position="6"/>
        <end position="23"/>
    </location>
</feature>
<dbReference type="GeneID" id="41330935"/>
<evidence type="ECO:0000256" key="1">
    <source>
        <dbReference type="SAM" id="Phobius"/>
    </source>
</evidence>
<sequence>MRKDYFFLGLSSRLFMLLLFIIINQYDKYNDASEIIFKAFLELFNGRNPYSTTYLLEWGSDWFSQPFNYGPVTFFLLIPAMLLPFWYHNLWIGMYIMINIYCFLIAEYVSRIASRDLNLQKRAKTLKVDKDPRENKLLYYGGIFFWLLPVATTCVTVFIYAPIFLAILAFGERKHPLLSGLLISMAALSYQLVFLFVPVYVIYFFKQGWKKFSKFLIGWIPALIILLIFILWQYPSGTIESLFLYTSEMPYNKCPQCENDFDNWSVFSIPRLLYNFSNGQIQIGNQARMVMIIILGIICLIFLFTKRYNEFPEYFMQWYFVLAVFLFTLTTNYGQSHYIIFLIIPTLYINQMRYPDFHKSKPIGAGIRKWEEYDYYVDKYKKYPL</sequence>
<name>A0A5B9DDN9_9ARCH</name>
<evidence type="ECO:0000313" key="2">
    <source>
        <dbReference type="EMBL" id="QEE17125.1"/>
    </source>
</evidence>
<organism evidence="2 3">
    <name type="scientific">Promethearchaeum syntrophicum</name>
    <dbReference type="NCBI Taxonomy" id="2594042"/>
    <lineage>
        <taxon>Archaea</taxon>
        <taxon>Promethearchaeati</taxon>
        <taxon>Promethearchaeota</taxon>
        <taxon>Promethearchaeia</taxon>
        <taxon>Promethearchaeales</taxon>
        <taxon>Promethearchaeaceae</taxon>
        <taxon>Promethearchaeum</taxon>
    </lineage>
</organism>
<keyword evidence="1" id="KW-0472">Membrane</keyword>
<dbReference type="EMBL" id="CP042905">
    <property type="protein sequence ID" value="QEE17125.1"/>
    <property type="molecule type" value="Genomic_DNA"/>
</dbReference>
<feature type="transmembrane region" description="Helical" evidence="1">
    <location>
        <begin position="311"/>
        <end position="329"/>
    </location>
</feature>